<reference evidence="2 3" key="1">
    <citation type="submission" date="2015-07" db="EMBL/GenBank/DDBJ databases">
        <title>Genome analysis of myxobacterium Chondromyces crocatus Cm c5 reveals a high potential for natural compound synthesis and the genetic basis for the loss of fruiting body formation.</title>
        <authorList>
            <person name="Zaburannyi N."/>
            <person name="Bunk B."/>
            <person name="Maier J."/>
            <person name="Overmann J."/>
            <person name="Mueller R."/>
        </authorList>
    </citation>
    <scope>NUCLEOTIDE SEQUENCE [LARGE SCALE GENOMIC DNA]</scope>
    <source>
        <strain evidence="2 3">Cm c5</strain>
    </source>
</reference>
<gene>
    <name evidence="2" type="ORF">CMC5_011600</name>
</gene>
<keyword evidence="3" id="KW-1185">Reference proteome</keyword>
<dbReference type="STRING" id="52.CMC5_011600"/>
<accession>A0A0K1E849</accession>
<dbReference type="RefSeq" id="WP_050429456.1">
    <property type="nucleotide sequence ID" value="NZ_CP012159.1"/>
</dbReference>
<protein>
    <submittedName>
        <fullName evidence="2">Uncharacterized protein</fullName>
    </submittedName>
</protein>
<dbReference type="AlphaFoldDB" id="A0A0K1E849"/>
<organism evidence="2 3">
    <name type="scientific">Chondromyces crocatus</name>
    <dbReference type="NCBI Taxonomy" id="52"/>
    <lineage>
        <taxon>Bacteria</taxon>
        <taxon>Pseudomonadati</taxon>
        <taxon>Myxococcota</taxon>
        <taxon>Polyangia</taxon>
        <taxon>Polyangiales</taxon>
        <taxon>Polyangiaceae</taxon>
        <taxon>Chondromyces</taxon>
    </lineage>
</organism>
<name>A0A0K1E849_CHOCO</name>
<dbReference type="OrthoDB" id="5514292at2"/>
<dbReference type="Proteomes" id="UP000067626">
    <property type="component" value="Chromosome"/>
</dbReference>
<evidence type="ECO:0000256" key="1">
    <source>
        <dbReference type="SAM" id="Coils"/>
    </source>
</evidence>
<evidence type="ECO:0000313" key="3">
    <source>
        <dbReference type="Proteomes" id="UP000067626"/>
    </source>
</evidence>
<dbReference type="KEGG" id="ccro:CMC5_011600"/>
<sequence length="137" mass="15355">MAGWRDELVEAVKTKAEREAEEVARHKKRVAEALSAAELALSLGSEALRFTGEKLKEKEQAVELAEEADKIRLALGEVSVTLELLRESAVVRVTFADGKPREFDFAKDRHIAPPDVEEYIGRRALEFVRAAQKANPW</sequence>
<proteinExistence type="predicted"/>
<keyword evidence="1" id="KW-0175">Coiled coil</keyword>
<feature type="coiled-coil region" evidence="1">
    <location>
        <begin position="9"/>
        <end position="68"/>
    </location>
</feature>
<dbReference type="EMBL" id="CP012159">
    <property type="protein sequence ID" value="AKT37034.1"/>
    <property type="molecule type" value="Genomic_DNA"/>
</dbReference>
<evidence type="ECO:0000313" key="2">
    <source>
        <dbReference type="EMBL" id="AKT37034.1"/>
    </source>
</evidence>